<dbReference type="EMBL" id="FNUC01000004">
    <property type="protein sequence ID" value="SEF11793.1"/>
    <property type="molecule type" value="Genomic_DNA"/>
</dbReference>
<dbReference type="Gene3D" id="3.40.50.150">
    <property type="entry name" value="Vaccinia Virus protein VP39"/>
    <property type="match status" value="1"/>
</dbReference>
<organism evidence="2 3">
    <name type="scientific">Jiangella alba</name>
    <dbReference type="NCBI Taxonomy" id="561176"/>
    <lineage>
        <taxon>Bacteria</taxon>
        <taxon>Bacillati</taxon>
        <taxon>Actinomycetota</taxon>
        <taxon>Actinomycetes</taxon>
        <taxon>Jiangellales</taxon>
        <taxon>Jiangellaceae</taxon>
        <taxon>Jiangella</taxon>
    </lineage>
</organism>
<evidence type="ECO:0000313" key="3">
    <source>
        <dbReference type="Proteomes" id="UP000181980"/>
    </source>
</evidence>
<dbReference type="OrthoDB" id="7593728at2"/>
<proteinExistence type="predicted"/>
<dbReference type="Proteomes" id="UP000181980">
    <property type="component" value="Unassembled WGS sequence"/>
</dbReference>
<dbReference type="RefSeq" id="WP_069109883.1">
    <property type="nucleotide sequence ID" value="NZ_FNUC01000004.1"/>
</dbReference>
<dbReference type="STRING" id="561176.SAMN04488561_4125"/>
<name>A0A1H5PD23_9ACTN</name>
<dbReference type="Pfam" id="PF01861">
    <property type="entry name" value="BpsA_C"/>
    <property type="match status" value="1"/>
</dbReference>
<dbReference type="InterPro" id="IPR002723">
    <property type="entry name" value="BpsA_C"/>
</dbReference>
<evidence type="ECO:0000313" key="2">
    <source>
        <dbReference type="EMBL" id="SEF11793.1"/>
    </source>
</evidence>
<dbReference type="SUPFAM" id="SSF53335">
    <property type="entry name" value="S-adenosyl-L-methionine-dependent methyltransferases"/>
    <property type="match status" value="1"/>
</dbReference>
<dbReference type="AlphaFoldDB" id="A0A1H5PD23"/>
<protein>
    <recommendedName>
        <fullName evidence="1">N(4)-bis(aminopropyl)spermidine synthase C-terminal domain-containing protein</fullName>
    </recommendedName>
</protein>
<dbReference type="InterPro" id="IPR029063">
    <property type="entry name" value="SAM-dependent_MTases_sf"/>
</dbReference>
<accession>A0A1H5PD23</accession>
<keyword evidence="3" id="KW-1185">Reference proteome</keyword>
<sequence length="277" mass="31654">MAVEIDLKAAINAVSDVVQNRPRPLREFDQIYMKTGDMVMQSELVSRWADGKRLAFIGDGDAISVCTAYLSAKGIIDTGPAHITVFDFDERIVKAVTRFADRERLDNLDAVLYNCLDAFPHAEPYDRFYTNPPWGASNAGESVKVFTRRGMEAMHYSGEGMIVIADDLELLWPKQVLHRIQRFAVEQQFYVSRMMPRLHAYHLDDAPNLKSCNLMIASLSENKRAIHSEAIRGGDQLDNFYGRSASPYVRFVRERQRVDYGRANTNEYEFELIDDEV</sequence>
<reference evidence="3" key="1">
    <citation type="submission" date="2016-10" db="EMBL/GenBank/DDBJ databases">
        <authorList>
            <person name="Varghese N."/>
            <person name="Submissions S."/>
        </authorList>
    </citation>
    <scope>NUCLEOTIDE SEQUENCE [LARGE SCALE GENOMIC DNA]</scope>
    <source>
        <strain evidence="3">DSM 45237</strain>
    </source>
</reference>
<gene>
    <name evidence="2" type="ORF">SAMN04488561_4125</name>
</gene>
<feature type="domain" description="N(4)-bis(aminopropyl)spermidine synthase C-terminal" evidence="1">
    <location>
        <begin position="12"/>
        <end position="257"/>
    </location>
</feature>
<evidence type="ECO:0000259" key="1">
    <source>
        <dbReference type="Pfam" id="PF01861"/>
    </source>
</evidence>